<sequence>MDVDVAVLRSFVVLADELHFARAAARLHIEQPALSQRIKRLEQRMGVQLFVRDSRNVRLTPAGQEFAVEVGDVLRRLDAAVGRAVRTAAGTRGTVRLSYTLSVGYETLPVLLGDLERALPDVTVEAVELWESDVLSGVLRRDWDAGLVRYDPDHPDVTALLLRHESLVVAMPETHPLAGRSEVKLAELRGERFVTTPVSLAPGYQALLDDVFDAAGFVPHTVRNTVPGNRIMALQRQKNAVALLPASAALTHPSGIAFVPVVDDFAHLPVRLVHRQDADPSVVLFAETLQRAAREQGWLAPPVRPC</sequence>
<keyword evidence="4" id="KW-0804">Transcription</keyword>
<dbReference type="SUPFAM" id="SSF53850">
    <property type="entry name" value="Periplasmic binding protein-like II"/>
    <property type="match status" value="1"/>
</dbReference>
<dbReference type="Pfam" id="PF03466">
    <property type="entry name" value="LysR_substrate"/>
    <property type="match status" value="1"/>
</dbReference>
<dbReference type="GO" id="GO:0003700">
    <property type="term" value="F:DNA-binding transcription factor activity"/>
    <property type="evidence" value="ECO:0007669"/>
    <property type="project" value="InterPro"/>
</dbReference>
<evidence type="ECO:0000259" key="5">
    <source>
        <dbReference type="PROSITE" id="PS50931"/>
    </source>
</evidence>
<gene>
    <name evidence="6" type="ORF">BA062_15030</name>
</gene>
<dbReference type="InterPro" id="IPR005119">
    <property type="entry name" value="LysR_subst-bd"/>
</dbReference>
<proteinExistence type="inferred from homology"/>
<dbReference type="SUPFAM" id="SSF46785">
    <property type="entry name" value="Winged helix' DNA-binding domain"/>
    <property type="match status" value="1"/>
</dbReference>
<dbReference type="InterPro" id="IPR036388">
    <property type="entry name" value="WH-like_DNA-bd_sf"/>
</dbReference>
<name>A0A318LTP8_9PSEU</name>
<dbReference type="FunFam" id="1.10.10.10:FF:000001">
    <property type="entry name" value="LysR family transcriptional regulator"/>
    <property type="match status" value="1"/>
</dbReference>
<dbReference type="GO" id="GO:0032993">
    <property type="term" value="C:protein-DNA complex"/>
    <property type="evidence" value="ECO:0007669"/>
    <property type="project" value="TreeGrafter"/>
</dbReference>
<evidence type="ECO:0000256" key="2">
    <source>
        <dbReference type="ARBA" id="ARBA00023015"/>
    </source>
</evidence>
<dbReference type="InterPro" id="IPR000847">
    <property type="entry name" value="LysR_HTH_N"/>
</dbReference>
<dbReference type="Proteomes" id="UP000247892">
    <property type="component" value="Unassembled WGS sequence"/>
</dbReference>
<dbReference type="PANTHER" id="PTHR30346">
    <property type="entry name" value="TRANSCRIPTIONAL DUAL REGULATOR HCAR-RELATED"/>
    <property type="match status" value="1"/>
</dbReference>
<organism evidence="6 7">
    <name type="scientific">Prauserella flavalba</name>
    <dbReference type="NCBI Taxonomy" id="1477506"/>
    <lineage>
        <taxon>Bacteria</taxon>
        <taxon>Bacillati</taxon>
        <taxon>Actinomycetota</taxon>
        <taxon>Actinomycetes</taxon>
        <taxon>Pseudonocardiales</taxon>
        <taxon>Pseudonocardiaceae</taxon>
        <taxon>Prauserella</taxon>
    </lineage>
</organism>
<dbReference type="PANTHER" id="PTHR30346:SF0">
    <property type="entry name" value="HCA OPERON TRANSCRIPTIONAL ACTIVATOR HCAR"/>
    <property type="match status" value="1"/>
</dbReference>
<comment type="caution">
    <text evidence="6">The sequence shown here is derived from an EMBL/GenBank/DDBJ whole genome shotgun (WGS) entry which is preliminary data.</text>
</comment>
<dbReference type="Gene3D" id="1.10.10.10">
    <property type="entry name" value="Winged helix-like DNA-binding domain superfamily/Winged helix DNA-binding domain"/>
    <property type="match status" value="1"/>
</dbReference>
<keyword evidence="2" id="KW-0805">Transcription regulation</keyword>
<protein>
    <recommendedName>
        <fullName evidence="5">HTH lysR-type domain-containing protein</fullName>
    </recommendedName>
</protein>
<dbReference type="PROSITE" id="PS50931">
    <property type="entry name" value="HTH_LYSR"/>
    <property type="match status" value="1"/>
</dbReference>
<evidence type="ECO:0000313" key="6">
    <source>
        <dbReference type="EMBL" id="PXY36674.1"/>
    </source>
</evidence>
<keyword evidence="7" id="KW-1185">Reference proteome</keyword>
<dbReference type="PRINTS" id="PR00039">
    <property type="entry name" value="HTHLYSR"/>
</dbReference>
<evidence type="ECO:0000313" key="7">
    <source>
        <dbReference type="Proteomes" id="UP000247892"/>
    </source>
</evidence>
<dbReference type="EMBL" id="MASU01000005">
    <property type="protein sequence ID" value="PXY36674.1"/>
    <property type="molecule type" value="Genomic_DNA"/>
</dbReference>
<dbReference type="Pfam" id="PF00126">
    <property type="entry name" value="HTH_1"/>
    <property type="match status" value="1"/>
</dbReference>
<dbReference type="OrthoDB" id="4140098at2"/>
<keyword evidence="3" id="KW-0238">DNA-binding</keyword>
<comment type="similarity">
    <text evidence="1">Belongs to the LysR transcriptional regulatory family.</text>
</comment>
<reference evidence="6 7" key="1">
    <citation type="submission" date="2016-07" db="EMBL/GenBank/DDBJ databases">
        <title>Draft genome sequence of Prauserella sp. YIM 121212, isolated from alkaline soil.</title>
        <authorList>
            <person name="Ruckert C."/>
            <person name="Albersmeier A."/>
            <person name="Jiang C.-L."/>
            <person name="Jiang Y."/>
            <person name="Kalinowski J."/>
            <person name="Schneider O."/>
            <person name="Winkler A."/>
            <person name="Zotchev S.B."/>
        </authorList>
    </citation>
    <scope>NUCLEOTIDE SEQUENCE [LARGE SCALE GENOMIC DNA]</scope>
    <source>
        <strain evidence="6 7">YIM 121212</strain>
    </source>
</reference>
<evidence type="ECO:0000256" key="3">
    <source>
        <dbReference type="ARBA" id="ARBA00023125"/>
    </source>
</evidence>
<dbReference type="InterPro" id="IPR036390">
    <property type="entry name" value="WH_DNA-bd_sf"/>
</dbReference>
<dbReference type="CDD" id="cd08414">
    <property type="entry name" value="PBP2_LTTR_aromatics_like"/>
    <property type="match status" value="1"/>
</dbReference>
<evidence type="ECO:0000256" key="4">
    <source>
        <dbReference type="ARBA" id="ARBA00023163"/>
    </source>
</evidence>
<dbReference type="GO" id="GO:0003677">
    <property type="term" value="F:DNA binding"/>
    <property type="evidence" value="ECO:0007669"/>
    <property type="project" value="UniProtKB-KW"/>
</dbReference>
<feature type="domain" description="HTH lysR-type" evidence="5">
    <location>
        <begin position="3"/>
        <end position="60"/>
    </location>
</feature>
<dbReference type="RefSeq" id="WP_110336780.1">
    <property type="nucleotide sequence ID" value="NZ_JBHVKT010000003.1"/>
</dbReference>
<evidence type="ECO:0000256" key="1">
    <source>
        <dbReference type="ARBA" id="ARBA00009437"/>
    </source>
</evidence>
<accession>A0A318LTP8</accession>
<dbReference type="Gene3D" id="3.40.190.10">
    <property type="entry name" value="Periplasmic binding protein-like II"/>
    <property type="match status" value="2"/>
</dbReference>
<dbReference type="AlphaFoldDB" id="A0A318LTP8"/>